<feature type="domain" description="Beta-ketoacyl-[acyl-carrier-protein] synthase III N-terminal" evidence="12">
    <location>
        <begin position="109"/>
        <end position="188"/>
    </location>
</feature>
<evidence type="ECO:0000259" key="11">
    <source>
        <dbReference type="Pfam" id="PF08541"/>
    </source>
</evidence>
<reference evidence="13" key="1">
    <citation type="submission" date="2020-10" db="EMBL/GenBank/DDBJ databases">
        <title>An improved Amphimedon queenslandica hologenome assembly reveals how three proteobacterial symbionts can extend the metabolic phenotypic of their marine sponge host.</title>
        <authorList>
            <person name="Degnan B."/>
            <person name="Degnan S."/>
            <person name="Xiang X."/>
        </authorList>
    </citation>
    <scope>NUCLEOTIDE SEQUENCE</scope>
    <source>
        <strain evidence="13">AqS2</strain>
    </source>
</reference>
<dbReference type="EMBL" id="JADHEI010000053">
    <property type="protein sequence ID" value="MBF2735833.1"/>
    <property type="molecule type" value="Genomic_DNA"/>
</dbReference>
<evidence type="ECO:0000256" key="10">
    <source>
        <dbReference type="HAMAP-Rule" id="MF_01815"/>
    </source>
</evidence>
<dbReference type="GO" id="GO:0044550">
    <property type="term" value="P:secondary metabolite biosynthetic process"/>
    <property type="evidence" value="ECO:0007669"/>
    <property type="project" value="TreeGrafter"/>
</dbReference>
<evidence type="ECO:0000256" key="4">
    <source>
        <dbReference type="ARBA" id="ARBA00022679"/>
    </source>
</evidence>
<evidence type="ECO:0000259" key="12">
    <source>
        <dbReference type="Pfam" id="PF08545"/>
    </source>
</evidence>
<evidence type="ECO:0000256" key="6">
    <source>
        <dbReference type="ARBA" id="ARBA00023098"/>
    </source>
</evidence>
<comment type="function">
    <text evidence="10">Catalyzes the condensation reaction of fatty acid synthesis by the addition to an acyl acceptor of two carbons from malonyl-ACP. Catalyzes the first condensation reaction which initiates fatty acid synthesis and may therefore play a role in governing the total rate of fatty acid production. Possesses both acetoacetyl-ACP synthase and acetyl transacylase activities. Its substrate specificity determines the biosynthesis of branched-chain and/or straight-chain of fatty acids.</text>
</comment>
<keyword evidence="3 10" id="KW-0444">Lipid biosynthesis</keyword>
<evidence type="ECO:0000256" key="9">
    <source>
        <dbReference type="ARBA" id="ARBA00023315"/>
    </source>
</evidence>
<evidence type="ECO:0000256" key="3">
    <source>
        <dbReference type="ARBA" id="ARBA00022516"/>
    </source>
</evidence>
<dbReference type="GO" id="GO:0005737">
    <property type="term" value="C:cytoplasm"/>
    <property type="evidence" value="ECO:0007669"/>
    <property type="project" value="UniProtKB-SubCell"/>
</dbReference>
<feature type="active site" evidence="10">
    <location>
        <position position="280"/>
    </location>
</feature>
<sequence length="321" mass="33467">MSRRATISGVGGELPGEPVGNAHFASYLDTDDAWIVSRTGIEARHRAPADMSLVDLALPAAERALASAKVKAAELDLIIMATTTPDQFMPATACLLQARLDGAAGCPAFDVQAVCSGFVYALQLADAAVRAGQAERVLVVGADMYSRILDYQDRGTCILFGDGAGAAVVTATETEGTGIAAVDLHADGRLAAIIETPGRVSGQRLEGTGAFAMDGPQVYKVAIEKMAESARAVCDQAAVAPADLAWLVAHQANLRIIDRVAKDLGLADERVVRTVARHANTSAASIPLALASVWDRIVPGDWVLFTAAGGGFTWGSVLWRA</sequence>
<dbReference type="HAMAP" id="MF_01815">
    <property type="entry name" value="FabH"/>
    <property type="match status" value="1"/>
</dbReference>
<keyword evidence="6 10" id="KW-0443">Lipid metabolism</keyword>
<comment type="subcellular location">
    <subcellularLocation>
        <location evidence="10">Cytoplasm</location>
    </subcellularLocation>
</comment>
<evidence type="ECO:0000256" key="2">
    <source>
        <dbReference type="ARBA" id="ARBA00022490"/>
    </source>
</evidence>
<dbReference type="NCBIfam" id="NF006829">
    <property type="entry name" value="PRK09352.1"/>
    <property type="match status" value="1"/>
</dbReference>
<comment type="similarity">
    <text evidence="1 10">Belongs to the thiolase-like superfamily. FabH family.</text>
</comment>
<comment type="catalytic activity">
    <reaction evidence="10">
        <text>malonyl-[ACP] + acetyl-CoA + H(+) = 3-oxobutanoyl-[ACP] + CO2 + CoA</text>
        <dbReference type="Rhea" id="RHEA:12080"/>
        <dbReference type="Rhea" id="RHEA-COMP:9623"/>
        <dbReference type="Rhea" id="RHEA-COMP:9625"/>
        <dbReference type="ChEBI" id="CHEBI:15378"/>
        <dbReference type="ChEBI" id="CHEBI:16526"/>
        <dbReference type="ChEBI" id="CHEBI:57287"/>
        <dbReference type="ChEBI" id="CHEBI:57288"/>
        <dbReference type="ChEBI" id="CHEBI:78449"/>
        <dbReference type="ChEBI" id="CHEBI:78450"/>
        <dbReference type="EC" id="2.3.1.180"/>
    </reaction>
</comment>
<proteinExistence type="inferred from homology"/>
<evidence type="ECO:0000313" key="14">
    <source>
        <dbReference type="Proteomes" id="UP000604381"/>
    </source>
</evidence>
<keyword evidence="7 10" id="KW-0275">Fatty acid biosynthesis</keyword>
<evidence type="ECO:0000256" key="1">
    <source>
        <dbReference type="ARBA" id="ARBA00008642"/>
    </source>
</evidence>
<dbReference type="GO" id="GO:0006633">
    <property type="term" value="P:fatty acid biosynthetic process"/>
    <property type="evidence" value="ECO:0007669"/>
    <property type="project" value="UniProtKB-UniRule"/>
</dbReference>
<dbReference type="NCBIfam" id="TIGR00747">
    <property type="entry name" value="fabH"/>
    <property type="match status" value="1"/>
</dbReference>
<dbReference type="GO" id="GO:0033818">
    <property type="term" value="F:beta-ketoacyl-acyl-carrier-protein synthase III activity"/>
    <property type="evidence" value="ECO:0007669"/>
    <property type="project" value="UniProtKB-UniRule"/>
</dbReference>
<dbReference type="PANTHER" id="PTHR34069:SF2">
    <property type="entry name" value="BETA-KETOACYL-[ACYL-CARRIER-PROTEIN] SYNTHASE III"/>
    <property type="match status" value="1"/>
</dbReference>
<keyword evidence="8 10" id="KW-0511">Multifunctional enzyme</keyword>
<dbReference type="CDD" id="cd00830">
    <property type="entry name" value="KAS_III"/>
    <property type="match status" value="1"/>
</dbReference>
<comment type="subunit">
    <text evidence="10">Homodimer.</text>
</comment>
<dbReference type="Proteomes" id="UP000604381">
    <property type="component" value="Unassembled WGS sequence"/>
</dbReference>
<dbReference type="Gene3D" id="3.40.47.10">
    <property type="match status" value="1"/>
</dbReference>
<feature type="active site" evidence="10">
    <location>
        <position position="115"/>
    </location>
</feature>
<dbReference type="GO" id="GO:0004315">
    <property type="term" value="F:3-oxoacyl-[acyl-carrier-protein] synthase activity"/>
    <property type="evidence" value="ECO:0007669"/>
    <property type="project" value="InterPro"/>
</dbReference>
<dbReference type="SUPFAM" id="SSF53901">
    <property type="entry name" value="Thiolase-like"/>
    <property type="match status" value="1"/>
</dbReference>
<dbReference type="InterPro" id="IPR013751">
    <property type="entry name" value="ACP_syn_III_N"/>
</dbReference>
<evidence type="ECO:0000313" key="13">
    <source>
        <dbReference type="EMBL" id="MBF2735833.1"/>
    </source>
</evidence>
<feature type="region of interest" description="ACP-binding" evidence="10">
    <location>
        <begin position="251"/>
        <end position="255"/>
    </location>
</feature>
<protein>
    <recommendedName>
        <fullName evidence="10">Beta-ketoacyl-[acyl-carrier-protein] synthase III</fullName>
        <shortName evidence="10">Beta-ketoacyl-ACP synthase III</shortName>
        <shortName evidence="10">KAS III</shortName>
        <ecNumber evidence="10">2.3.1.180</ecNumber>
    </recommendedName>
    <alternativeName>
        <fullName evidence="10">3-oxoacyl-[acyl-carrier-protein] synthase 3</fullName>
    </alternativeName>
    <alternativeName>
        <fullName evidence="10">3-oxoacyl-[acyl-carrier-protein] synthase III</fullName>
    </alternativeName>
</protein>
<dbReference type="EC" id="2.3.1.180" evidence="10"/>
<keyword evidence="14" id="KW-1185">Reference proteome</keyword>
<evidence type="ECO:0000256" key="7">
    <source>
        <dbReference type="ARBA" id="ARBA00023160"/>
    </source>
</evidence>
<dbReference type="PANTHER" id="PTHR34069">
    <property type="entry name" value="3-OXOACYL-[ACYL-CARRIER-PROTEIN] SYNTHASE 3"/>
    <property type="match status" value="1"/>
</dbReference>
<feature type="domain" description="Beta-ketoacyl-[acyl-carrier-protein] synthase III C-terminal" evidence="11">
    <location>
        <begin position="234"/>
        <end position="320"/>
    </location>
</feature>
<dbReference type="Pfam" id="PF08541">
    <property type="entry name" value="ACP_syn_III_C"/>
    <property type="match status" value="1"/>
</dbReference>
<dbReference type="InterPro" id="IPR016039">
    <property type="entry name" value="Thiolase-like"/>
</dbReference>
<dbReference type="AlphaFoldDB" id="A0A930XYF9"/>
<comment type="domain">
    <text evidence="10">The last Arg residue of the ACP-binding site is essential for the weak association between ACP/AcpP and FabH.</text>
</comment>
<keyword evidence="4 10" id="KW-0808">Transferase</keyword>
<dbReference type="Pfam" id="PF08545">
    <property type="entry name" value="ACP_syn_III"/>
    <property type="match status" value="1"/>
</dbReference>
<keyword evidence="9 10" id="KW-0012">Acyltransferase</keyword>
<keyword evidence="5 10" id="KW-0276">Fatty acid metabolism</keyword>
<gene>
    <name evidence="10" type="primary">fabH</name>
    <name evidence="13" type="ORF">ISN26_07180</name>
</gene>
<organism evidence="13 14">
    <name type="scientific">Candidatus Amphirhobacter heronislandensis</name>
    <dbReference type="NCBI Taxonomy" id="1732024"/>
    <lineage>
        <taxon>Bacteria</taxon>
        <taxon>Pseudomonadati</taxon>
        <taxon>Pseudomonadota</taxon>
        <taxon>Gammaproteobacteria</taxon>
        <taxon>Candidatus Tethybacterales</taxon>
        <taxon>Candidatus Tethybacteraceae</taxon>
        <taxon>Candidatus Amphirhobacter</taxon>
    </lineage>
</organism>
<feature type="active site" evidence="10">
    <location>
        <position position="250"/>
    </location>
</feature>
<evidence type="ECO:0000256" key="8">
    <source>
        <dbReference type="ARBA" id="ARBA00023268"/>
    </source>
</evidence>
<dbReference type="InterPro" id="IPR004655">
    <property type="entry name" value="FabH"/>
</dbReference>
<name>A0A930XYF9_9GAMM</name>
<keyword evidence="2 10" id="KW-0963">Cytoplasm</keyword>
<comment type="caution">
    <text evidence="13">The sequence shown here is derived from an EMBL/GenBank/DDBJ whole genome shotgun (WGS) entry which is preliminary data.</text>
</comment>
<comment type="pathway">
    <text evidence="10">Lipid metabolism; fatty acid biosynthesis.</text>
</comment>
<dbReference type="InterPro" id="IPR013747">
    <property type="entry name" value="ACP_syn_III_C"/>
</dbReference>
<accession>A0A930XYF9</accession>
<evidence type="ECO:0000256" key="5">
    <source>
        <dbReference type="ARBA" id="ARBA00022832"/>
    </source>
</evidence>